<gene>
    <name evidence="1" type="ordered locus">AM1_0478</name>
</gene>
<evidence type="ECO:0000313" key="2">
    <source>
        <dbReference type="Proteomes" id="UP000000268"/>
    </source>
</evidence>
<sequence length="37" mass="4069">MELFSYGKVASADIANHLVFGGLLLDLAIHSREIPRN</sequence>
<dbReference type="HOGENOM" id="CLU_3338712_0_0_3"/>
<dbReference type="STRING" id="329726.AM1_0478"/>
<name>B0CBZ0_ACAM1</name>
<dbReference type="KEGG" id="amr:AM1_0478"/>
<accession>B0CBZ0</accession>
<keyword evidence="2" id="KW-1185">Reference proteome</keyword>
<reference evidence="1 2" key="1">
    <citation type="journal article" date="2008" name="Proc. Natl. Acad. Sci. U.S.A.">
        <title>Niche adaptation and genome expansion in the chlorophyll d-producing cyanobacterium Acaryochloris marina.</title>
        <authorList>
            <person name="Swingley W.D."/>
            <person name="Chen M."/>
            <person name="Cheung P.C."/>
            <person name="Conrad A.L."/>
            <person name="Dejesa L.C."/>
            <person name="Hao J."/>
            <person name="Honchak B.M."/>
            <person name="Karbach L.E."/>
            <person name="Kurdoglu A."/>
            <person name="Lahiri S."/>
            <person name="Mastrian S.D."/>
            <person name="Miyashita H."/>
            <person name="Page L."/>
            <person name="Ramakrishna P."/>
            <person name="Satoh S."/>
            <person name="Sattley W.M."/>
            <person name="Shimada Y."/>
            <person name="Taylor H.L."/>
            <person name="Tomo T."/>
            <person name="Tsuchiya T."/>
            <person name="Wang Z.T."/>
            <person name="Raymond J."/>
            <person name="Mimuro M."/>
            <person name="Blankenship R.E."/>
            <person name="Touchman J.W."/>
        </authorList>
    </citation>
    <scope>NUCLEOTIDE SEQUENCE [LARGE SCALE GENOMIC DNA]</scope>
    <source>
        <strain evidence="2">MBIC 11017</strain>
    </source>
</reference>
<dbReference type="EMBL" id="CP000828">
    <property type="protein sequence ID" value="ABW25532.1"/>
    <property type="molecule type" value="Genomic_DNA"/>
</dbReference>
<dbReference type="Proteomes" id="UP000000268">
    <property type="component" value="Chromosome"/>
</dbReference>
<protein>
    <submittedName>
        <fullName evidence="1">Uncharacterized protein</fullName>
    </submittedName>
</protein>
<evidence type="ECO:0000313" key="1">
    <source>
        <dbReference type="EMBL" id="ABW25532.1"/>
    </source>
</evidence>
<proteinExistence type="predicted"/>
<dbReference type="AlphaFoldDB" id="B0CBZ0"/>
<organism evidence="1 2">
    <name type="scientific">Acaryochloris marina (strain MBIC 11017)</name>
    <dbReference type="NCBI Taxonomy" id="329726"/>
    <lineage>
        <taxon>Bacteria</taxon>
        <taxon>Bacillati</taxon>
        <taxon>Cyanobacteriota</taxon>
        <taxon>Cyanophyceae</taxon>
        <taxon>Acaryochloridales</taxon>
        <taxon>Acaryochloridaceae</taxon>
        <taxon>Acaryochloris</taxon>
    </lineage>
</organism>